<dbReference type="EMBL" id="JACOPS010000006">
    <property type="protein sequence ID" value="MBC5729024.1"/>
    <property type="molecule type" value="Genomic_DNA"/>
</dbReference>
<sequence length="62" mass="6774">MRNYEIDKFAADTAKEIVVAMASSFNFTVDAESGEAISEFYSEIFNGIAETLGNSNLDTTNL</sequence>
<comment type="caution">
    <text evidence="1">The sequence shown here is derived from an EMBL/GenBank/DDBJ whole genome shotgun (WGS) entry which is preliminary data.</text>
</comment>
<accession>A0ABR7HNE3</accession>
<proteinExistence type="predicted"/>
<dbReference type="Proteomes" id="UP000636755">
    <property type="component" value="Unassembled WGS sequence"/>
</dbReference>
<protein>
    <submittedName>
        <fullName evidence="1">Uncharacterized protein</fullName>
    </submittedName>
</protein>
<evidence type="ECO:0000313" key="1">
    <source>
        <dbReference type="EMBL" id="MBC5729024.1"/>
    </source>
</evidence>
<organism evidence="1 2">
    <name type="scientific">Ruminococcus intestinalis</name>
    <dbReference type="NCBI Taxonomy" id="2763066"/>
    <lineage>
        <taxon>Bacteria</taxon>
        <taxon>Bacillati</taxon>
        <taxon>Bacillota</taxon>
        <taxon>Clostridia</taxon>
        <taxon>Eubacteriales</taxon>
        <taxon>Oscillospiraceae</taxon>
        <taxon>Ruminococcus</taxon>
    </lineage>
</organism>
<gene>
    <name evidence="1" type="ORF">H8R91_10930</name>
</gene>
<keyword evidence="2" id="KW-1185">Reference proteome</keyword>
<name>A0ABR7HNE3_9FIRM</name>
<reference evidence="1 2" key="1">
    <citation type="submission" date="2020-08" db="EMBL/GenBank/DDBJ databases">
        <title>Genome public.</title>
        <authorList>
            <person name="Liu C."/>
            <person name="Sun Q."/>
        </authorList>
    </citation>
    <scope>NUCLEOTIDE SEQUENCE [LARGE SCALE GENOMIC DNA]</scope>
    <source>
        <strain evidence="1 2">NSJ-71</strain>
    </source>
</reference>
<dbReference type="RefSeq" id="WP_186936231.1">
    <property type="nucleotide sequence ID" value="NZ_JACOPS010000006.1"/>
</dbReference>
<evidence type="ECO:0000313" key="2">
    <source>
        <dbReference type="Proteomes" id="UP000636755"/>
    </source>
</evidence>